<dbReference type="GO" id="GO:0005886">
    <property type="term" value="C:plasma membrane"/>
    <property type="evidence" value="ECO:0007669"/>
    <property type="project" value="UniProtKB-SubCell"/>
</dbReference>
<dbReference type="InterPro" id="IPR023090">
    <property type="entry name" value="UPF0702_alpha/beta_dom_sf"/>
</dbReference>
<dbReference type="Proteomes" id="UP000516764">
    <property type="component" value="Chromosome"/>
</dbReference>
<feature type="domain" description="YetF C-terminal" evidence="8">
    <location>
        <begin position="89"/>
        <end position="168"/>
    </location>
</feature>
<feature type="transmembrane region" description="Helical" evidence="7">
    <location>
        <begin position="67"/>
        <end position="87"/>
    </location>
</feature>
<evidence type="ECO:0000256" key="6">
    <source>
        <dbReference type="ARBA" id="ARBA00023136"/>
    </source>
</evidence>
<dbReference type="InterPro" id="IPR007353">
    <property type="entry name" value="DUF421"/>
</dbReference>
<evidence type="ECO:0000256" key="7">
    <source>
        <dbReference type="SAM" id="Phobius"/>
    </source>
</evidence>
<dbReference type="InterPro" id="IPR048454">
    <property type="entry name" value="YetF_N"/>
</dbReference>
<dbReference type="Pfam" id="PF04239">
    <property type="entry name" value="DUF421"/>
    <property type="match status" value="1"/>
</dbReference>
<comment type="subcellular location">
    <subcellularLocation>
        <location evidence="1">Cell membrane</location>
        <topology evidence="1">Multi-pass membrane protein</topology>
    </subcellularLocation>
</comment>
<dbReference type="Pfam" id="PF20730">
    <property type="entry name" value="YetF_N"/>
    <property type="match status" value="1"/>
</dbReference>
<keyword evidence="4 7" id="KW-0812">Transmembrane</keyword>
<dbReference type="RefSeq" id="WP_088354813.1">
    <property type="nucleotide sequence ID" value="NZ_CP061813.1"/>
</dbReference>
<dbReference type="OrthoDB" id="9793799at2"/>
<feature type="domain" description="YetF-like N-terminal transmembrane" evidence="9">
    <location>
        <begin position="23"/>
        <end position="80"/>
    </location>
</feature>
<protein>
    <submittedName>
        <fullName evidence="10">DUF421 domain-containing protein</fullName>
    </submittedName>
</protein>
<gene>
    <name evidence="10" type="ORF">H9I45_09510</name>
</gene>
<sequence>MKKWIFTNLETLQFIFISTIGVYIAIIILTKIFGKRSFSKMSSFDFACTIAIGSVIASTLISKSVSLLEGVFGLLVIYSLQNGTAYLRRYKHFRSVVDNKPLFLMIREEILWDNLKKARVTEGDLRAKLREANVIELSEVKAVIFETTGDISVLHSSEDKNIDDWIVEDVANK</sequence>
<dbReference type="Gene3D" id="3.30.240.20">
    <property type="entry name" value="bsu07140 like domains"/>
    <property type="match status" value="1"/>
</dbReference>
<evidence type="ECO:0000256" key="3">
    <source>
        <dbReference type="ARBA" id="ARBA00022475"/>
    </source>
</evidence>
<keyword evidence="6 7" id="KW-0472">Membrane</keyword>
<evidence type="ECO:0000256" key="4">
    <source>
        <dbReference type="ARBA" id="ARBA00022692"/>
    </source>
</evidence>
<accession>A0A7L8ACJ3</accession>
<proteinExistence type="inferred from homology"/>
<name>A0A7L8ACJ3_9FLAO</name>
<comment type="similarity">
    <text evidence="2">Belongs to the UPF0702 family.</text>
</comment>
<dbReference type="PANTHER" id="PTHR34582:SF6">
    <property type="entry name" value="UPF0702 TRANSMEMBRANE PROTEIN YCAP"/>
    <property type="match status" value="1"/>
</dbReference>
<keyword evidence="3" id="KW-1003">Cell membrane</keyword>
<evidence type="ECO:0000313" key="10">
    <source>
        <dbReference type="EMBL" id="QOD59599.1"/>
    </source>
</evidence>
<dbReference type="KEGG" id="phal:H9I45_09510"/>
<evidence type="ECO:0000256" key="1">
    <source>
        <dbReference type="ARBA" id="ARBA00004651"/>
    </source>
</evidence>
<organism evidence="10 11">
    <name type="scientific">Polaribacter haliotis</name>
    <dbReference type="NCBI Taxonomy" id="1888915"/>
    <lineage>
        <taxon>Bacteria</taxon>
        <taxon>Pseudomonadati</taxon>
        <taxon>Bacteroidota</taxon>
        <taxon>Flavobacteriia</taxon>
        <taxon>Flavobacteriales</taxon>
        <taxon>Flavobacteriaceae</taxon>
    </lineage>
</organism>
<dbReference type="EMBL" id="CP061813">
    <property type="protein sequence ID" value="QOD59599.1"/>
    <property type="molecule type" value="Genomic_DNA"/>
</dbReference>
<evidence type="ECO:0000259" key="8">
    <source>
        <dbReference type="Pfam" id="PF04239"/>
    </source>
</evidence>
<feature type="transmembrane region" description="Helical" evidence="7">
    <location>
        <begin position="12"/>
        <end position="32"/>
    </location>
</feature>
<evidence type="ECO:0000259" key="9">
    <source>
        <dbReference type="Pfam" id="PF20730"/>
    </source>
</evidence>
<keyword evidence="11" id="KW-1185">Reference proteome</keyword>
<dbReference type="AlphaFoldDB" id="A0A7L8ACJ3"/>
<evidence type="ECO:0000256" key="2">
    <source>
        <dbReference type="ARBA" id="ARBA00006448"/>
    </source>
</evidence>
<reference evidence="10 11" key="1">
    <citation type="journal article" date="2016" name="Int. J. Syst. Evol. Microbiol.">
        <title>Polaribacter haliotis sp. nov., isolated from the gut of abalone Haliotis discus hannai.</title>
        <authorList>
            <person name="Kim Y.O."/>
            <person name="Park I.S."/>
            <person name="Park S."/>
            <person name="Nam B.H."/>
            <person name="Park J.M."/>
            <person name="Kim D.G."/>
            <person name="Yoon J.H."/>
        </authorList>
    </citation>
    <scope>NUCLEOTIDE SEQUENCE [LARGE SCALE GENOMIC DNA]</scope>
    <source>
        <strain evidence="10 11">KCTC 52418</strain>
    </source>
</reference>
<dbReference type="PANTHER" id="PTHR34582">
    <property type="entry name" value="UPF0702 TRANSMEMBRANE PROTEIN YCAP"/>
    <property type="match status" value="1"/>
</dbReference>
<keyword evidence="5 7" id="KW-1133">Transmembrane helix</keyword>
<evidence type="ECO:0000313" key="11">
    <source>
        <dbReference type="Proteomes" id="UP000516764"/>
    </source>
</evidence>
<evidence type="ECO:0000256" key="5">
    <source>
        <dbReference type="ARBA" id="ARBA00022989"/>
    </source>
</evidence>